<protein>
    <submittedName>
        <fullName evidence="4">Frataxin</fullName>
    </submittedName>
</protein>
<evidence type="ECO:0000256" key="1">
    <source>
        <dbReference type="ARBA" id="ARBA00008183"/>
    </source>
</evidence>
<dbReference type="GO" id="GO:0016226">
    <property type="term" value="P:iron-sulfur cluster assembly"/>
    <property type="evidence" value="ECO:0007669"/>
    <property type="project" value="InterPro"/>
</dbReference>
<organism evidence="4 5">
    <name type="scientific">Nematocida displodere</name>
    <dbReference type="NCBI Taxonomy" id="1805483"/>
    <lineage>
        <taxon>Eukaryota</taxon>
        <taxon>Fungi</taxon>
        <taxon>Fungi incertae sedis</taxon>
        <taxon>Microsporidia</taxon>
        <taxon>Nematocida</taxon>
    </lineage>
</organism>
<dbReference type="OrthoDB" id="1897642at2759"/>
<dbReference type="Proteomes" id="UP000185944">
    <property type="component" value="Unassembled WGS sequence"/>
</dbReference>
<dbReference type="EMBL" id="LTDL01000041">
    <property type="protein sequence ID" value="OAG29224.1"/>
    <property type="molecule type" value="Genomic_DNA"/>
</dbReference>
<dbReference type="SUPFAM" id="SSF55387">
    <property type="entry name" value="Frataxin/Nqo15-like"/>
    <property type="match status" value="1"/>
</dbReference>
<dbReference type="PANTHER" id="PTHR16821">
    <property type="entry name" value="FRATAXIN"/>
    <property type="match status" value="1"/>
</dbReference>
<dbReference type="RefSeq" id="XP_067543903.1">
    <property type="nucleotide sequence ID" value="XM_067688715.1"/>
</dbReference>
<evidence type="ECO:0000313" key="4">
    <source>
        <dbReference type="EMBL" id="OAG29224.1"/>
    </source>
</evidence>
<keyword evidence="2" id="KW-0813">Transport</keyword>
<dbReference type="GO" id="GO:0008198">
    <property type="term" value="F:ferrous iron binding"/>
    <property type="evidence" value="ECO:0007669"/>
    <property type="project" value="TreeGrafter"/>
</dbReference>
<dbReference type="GO" id="GO:0004322">
    <property type="term" value="F:ferroxidase activity"/>
    <property type="evidence" value="ECO:0007669"/>
    <property type="project" value="TreeGrafter"/>
</dbReference>
<reference evidence="4 5" key="1">
    <citation type="submission" date="2016-02" db="EMBL/GenBank/DDBJ databases">
        <title>Discovery of a natural microsporidian pathogen with a broad tissue tropism in Caenorhabditis elegans.</title>
        <authorList>
            <person name="Luallen R.J."/>
            <person name="Reinke A.W."/>
            <person name="Tong L."/>
            <person name="Botts M.R."/>
            <person name="Felix M.-A."/>
            <person name="Troemel E.R."/>
        </authorList>
    </citation>
    <scope>NUCLEOTIDE SEQUENCE [LARGE SCALE GENOMIC DNA]</scope>
    <source>
        <strain evidence="4 5">JUm2807</strain>
    </source>
</reference>
<dbReference type="GO" id="GO:0034986">
    <property type="term" value="F:iron chaperone activity"/>
    <property type="evidence" value="ECO:0007669"/>
    <property type="project" value="TreeGrafter"/>
</dbReference>
<dbReference type="GO" id="GO:0008199">
    <property type="term" value="F:ferric iron binding"/>
    <property type="evidence" value="ECO:0007669"/>
    <property type="project" value="InterPro"/>
</dbReference>
<dbReference type="NCBIfam" id="TIGR03421">
    <property type="entry name" value="FeS_CyaY"/>
    <property type="match status" value="1"/>
</dbReference>
<dbReference type="GeneID" id="93647647"/>
<proteinExistence type="inferred from homology"/>
<dbReference type="InterPro" id="IPR020895">
    <property type="entry name" value="Frataxin_CS"/>
</dbReference>
<dbReference type="GO" id="GO:0005739">
    <property type="term" value="C:mitochondrion"/>
    <property type="evidence" value="ECO:0007669"/>
    <property type="project" value="TreeGrafter"/>
</dbReference>
<keyword evidence="2" id="KW-0406">Ion transport</keyword>
<dbReference type="Pfam" id="PF01491">
    <property type="entry name" value="Frataxin_Cyay"/>
    <property type="match status" value="1"/>
</dbReference>
<evidence type="ECO:0000256" key="2">
    <source>
        <dbReference type="ARBA" id="ARBA00022496"/>
    </source>
</evidence>
<keyword evidence="3" id="KW-0408">Iron</keyword>
<dbReference type="PROSITE" id="PS01344">
    <property type="entry name" value="FRATAXIN_1"/>
    <property type="match status" value="1"/>
</dbReference>
<sequence>MEPLVYNTLSKSALFRIFESLDRLYSSVSLNNGVLKAEIPKIGTYIVNRQPPKQEMWLSSPLSGPHHFKYQNSRWVSSSGQDLMKVLSKELLI</sequence>
<comment type="similarity">
    <text evidence="1">Belongs to the frataxin family.</text>
</comment>
<dbReference type="InterPro" id="IPR002908">
    <property type="entry name" value="Frataxin/CyaY"/>
</dbReference>
<dbReference type="VEuPathDB" id="MicrosporidiaDB:NEDG_01297"/>
<dbReference type="GO" id="GO:0051537">
    <property type="term" value="F:2 iron, 2 sulfur cluster binding"/>
    <property type="evidence" value="ECO:0007669"/>
    <property type="project" value="TreeGrafter"/>
</dbReference>
<comment type="caution">
    <text evidence="4">The sequence shown here is derived from an EMBL/GenBank/DDBJ whole genome shotgun (WGS) entry which is preliminary data.</text>
</comment>
<dbReference type="STRING" id="1805483.A0A177EBA1"/>
<dbReference type="SMART" id="SM01219">
    <property type="entry name" value="Frataxin_Cyay"/>
    <property type="match status" value="1"/>
</dbReference>
<dbReference type="GO" id="GO:0006826">
    <property type="term" value="P:iron ion transport"/>
    <property type="evidence" value="ECO:0007669"/>
    <property type="project" value="UniProtKB-KW"/>
</dbReference>
<evidence type="ECO:0000256" key="3">
    <source>
        <dbReference type="ARBA" id="ARBA00023004"/>
    </source>
</evidence>
<name>A0A177EBA1_9MICR</name>
<accession>A0A177EBA1</accession>
<dbReference type="Gene3D" id="3.30.920.10">
    <property type="entry name" value="Frataxin/CyaY"/>
    <property type="match status" value="1"/>
</dbReference>
<dbReference type="PROSITE" id="PS50810">
    <property type="entry name" value="FRATAXIN_2"/>
    <property type="match status" value="1"/>
</dbReference>
<dbReference type="GO" id="GO:0006879">
    <property type="term" value="P:intracellular iron ion homeostasis"/>
    <property type="evidence" value="ECO:0007669"/>
    <property type="project" value="TreeGrafter"/>
</dbReference>
<keyword evidence="2" id="KW-0410">Iron transport</keyword>
<evidence type="ECO:0000313" key="5">
    <source>
        <dbReference type="Proteomes" id="UP000185944"/>
    </source>
</evidence>
<dbReference type="PANTHER" id="PTHR16821:SF2">
    <property type="entry name" value="FRATAXIN, MITOCHONDRIAL"/>
    <property type="match status" value="1"/>
</dbReference>
<keyword evidence="5" id="KW-1185">Reference proteome</keyword>
<dbReference type="AlphaFoldDB" id="A0A177EBA1"/>
<gene>
    <name evidence="4" type="ORF">NEDG_01297</name>
</gene>
<dbReference type="InterPro" id="IPR036524">
    <property type="entry name" value="Frataxin/CyaY_sf"/>
</dbReference>